<protein>
    <submittedName>
        <fullName evidence="2">Uncharacterized protein</fullName>
    </submittedName>
</protein>
<reference evidence="2 3" key="1">
    <citation type="submission" date="2016-05" db="EMBL/GenBank/DDBJ databases">
        <authorList>
            <person name="Wang S."/>
            <person name="Zhu B."/>
        </authorList>
    </citation>
    <scope>NUCLEOTIDE SEQUENCE [LARGE SCALE GENOMIC DNA]</scope>
    <source>
        <strain evidence="2 3">CRS05-R5</strain>
    </source>
</reference>
<dbReference type="GeneID" id="93490888"/>
<keyword evidence="1" id="KW-0732">Signal</keyword>
<evidence type="ECO:0000256" key="1">
    <source>
        <dbReference type="SAM" id="SignalP"/>
    </source>
</evidence>
<evidence type="ECO:0000313" key="3">
    <source>
        <dbReference type="Proteomes" id="UP000078142"/>
    </source>
</evidence>
<proteinExistence type="predicted"/>
<evidence type="ECO:0000313" key="2">
    <source>
        <dbReference type="EMBL" id="ANH99804.1"/>
    </source>
</evidence>
<sequence length="412" mass="45874">MAPDLIKRSGCAALLMACLGLPPVMAQDVSITAEFKPDSANPHFNKFKNTTPASGYCAQYPQECTNNNMFSLRVPIVFESSAPIPANNAPRQGATFQVPAQWRELMVLHRETGTAHRLKVRIVGIGSRYETEDVIKLTGSTDNDYRLAHNRLWGLSWVYAPAPCGYSGFGYYYPTNYGFFWKTPEQAACIKQAKFDVPWMRYSYLDFAYELEAPDPLQMFAGDYDGSLAYTLGPGADFDFGDVMLPSSPVLTLNFNLNVQHTLKVDIPPGGEKVELVPAGGWQRWLHGGRKPTRLFRDQTFNLSASSRFKMFVECSLSDGKVCFLTDRDSILSVPMKVSVSLPGGLTDSVGRPVQRQELVTESGALIFQPGHYVDHQPGTLHFEVERFEHLFLPGAPTRYSGNVTVVWDSEV</sequence>
<name>A0AAC9BWJ4_9PSED</name>
<gene>
    <name evidence="2" type="ORF">A8L59_21075</name>
</gene>
<dbReference type="RefSeq" id="WP_064589038.1">
    <property type="nucleotide sequence ID" value="NZ_CP015852.1"/>
</dbReference>
<organism evidence="2 3">
    <name type="scientific">Pseudomonas koreensis</name>
    <dbReference type="NCBI Taxonomy" id="198620"/>
    <lineage>
        <taxon>Bacteria</taxon>
        <taxon>Pseudomonadati</taxon>
        <taxon>Pseudomonadota</taxon>
        <taxon>Gammaproteobacteria</taxon>
        <taxon>Pseudomonadales</taxon>
        <taxon>Pseudomonadaceae</taxon>
        <taxon>Pseudomonas</taxon>
    </lineage>
</organism>
<dbReference type="AlphaFoldDB" id="A0AAC9BWJ4"/>
<feature type="signal peptide" evidence="1">
    <location>
        <begin position="1"/>
        <end position="26"/>
    </location>
</feature>
<feature type="chain" id="PRO_5042154305" evidence="1">
    <location>
        <begin position="27"/>
        <end position="412"/>
    </location>
</feature>
<dbReference type="EMBL" id="CP015852">
    <property type="protein sequence ID" value="ANH99804.1"/>
    <property type="molecule type" value="Genomic_DNA"/>
</dbReference>
<accession>A0AAC9BWJ4</accession>
<dbReference type="Proteomes" id="UP000078142">
    <property type="component" value="Chromosome"/>
</dbReference>